<dbReference type="GO" id="GO:1990904">
    <property type="term" value="C:ribonucleoprotein complex"/>
    <property type="evidence" value="ECO:0007669"/>
    <property type="project" value="UniProtKB-KW"/>
</dbReference>
<dbReference type="InterPro" id="IPR012677">
    <property type="entry name" value="Nucleotide-bd_a/b_plait_sf"/>
</dbReference>
<comment type="function">
    <text evidence="6">One of the early assembly proteins it binds 23S rRNA. One of the proteins that surrounds the polypeptide exit tunnel on the outside of the ribosome. Forms the main docking site for trigger factor binding to the ribosome.</text>
</comment>
<accession>A0A1U9K3C4</accession>
<evidence type="ECO:0000256" key="5">
    <source>
        <dbReference type="ARBA" id="ARBA00023274"/>
    </source>
</evidence>
<dbReference type="SUPFAM" id="SSF54189">
    <property type="entry name" value="Ribosomal proteins S24e, L23 and L15e"/>
    <property type="match status" value="1"/>
</dbReference>
<evidence type="ECO:0000256" key="2">
    <source>
        <dbReference type="ARBA" id="ARBA00022730"/>
    </source>
</evidence>
<keyword evidence="5 6" id="KW-0687">Ribonucleoprotein</keyword>
<dbReference type="Pfam" id="PF00276">
    <property type="entry name" value="Ribosomal_L23"/>
    <property type="match status" value="1"/>
</dbReference>
<keyword evidence="3 6" id="KW-0694">RNA-binding</keyword>
<evidence type="ECO:0000256" key="1">
    <source>
        <dbReference type="ARBA" id="ARBA00006700"/>
    </source>
</evidence>
<dbReference type="InterPro" id="IPR013025">
    <property type="entry name" value="Ribosomal_uL23-like"/>
</dbReference>
<dbReference type="PROSITE" id="PS00050">
    <property type="entry name" value="RIBOSOMAL_L23"/>
    <property type="match status" value="1"/>
</dbReference>
<sequence length="96" mass="11108">MKNPHDVIIRPIITEKSTDLMEKKKYAFEVDRKANKTEIKQAVESIFDVKVVKVNTMKMPRKPKTFGRYSGYTALRKKAIVTLSEDSKPLEFFEGV</sequence>
<reference evidence="8 9" key="1">
    <citation type="journal article" date="2015" name="Int. J. Syst. Evol. Microbiol.">
        <title>Novibacillus thermophilus gen. nov., sp. nov., a Gram-staining-negative and moderately thermophilic member of the family Thermoactinomycetaceae.</title>
        <authorList>
            <person name="Yang G."/>
            <person name="Chen J."/>
            <person name="Zhou S."/>
        </authorList>
    </citation>
    <scope>NUCLEOTIDE SEQUENCE [LARGE SCALE GENOMIC DNA]</scope>
    <source>
        <strain evidence="8 9">SG-1</strain>
    </source>
</reference>
<evidence type="ECO:0000313" key="9">
    <source>
        <dbReference type="Proteomes" id="UP000188603"/>
    </source>
</evidence>
<evidence type="ECO:0000256" key="3">
    <source>
        <dbReference type="ARBA" id="ARBA00022884"/>
    </source>
</evidence>
<dbReference type="RefSeq" id="WP_077718349.1">
    <property type="nucleotide sequence ID" value="NZ_CP019699.1"/>
</dbReference>
<dbReference type="OrthoDB" id="9793353at2"/>
<dbReference type="STRING" id="1471761.B0W44_00690"/>
<dbReference type="KEGG" id="ntr:B0W44_00690"/>
<name>A0A1U9K3C4_9BACL</name>
<evidence type="ECO:0000256" key="6">
    <source>
        <dbReference type="HAMAP-Rule" id="MF_01369"/>
    </source>
</evidence>
<proteinExistence type="inferred from homology"/>
<evidence type="ECO:0000256" key="7">
    <source>
        <dbReference type="RuleBase" id="RU003934"/>
    </source>
</evidence>
<dbReference type="Proteomes" id="UP000188603">
    <property type="component" value="Chromosome"/>
</dbReference>
<dbReference type="GO" id="GO:0003735">
    <property type="term" value="F:structural constituent of ribosome"/>
    <property type="evidence" value="ECO:0007669"/>
    <property type="project" value="InterPro"/>
</dbReference>
<dbReference type="NCBIfam" id="NF004363">
    <property type="entry name" value="PRK05738.2-4"/>
    <property type="match status" value="1"/>
</dbReference>
<dbReference type="AlphaFoldDB" id="A0A1U9K3C4"/>
<dbReference type="GO" id="GO:0005840">
    <property type="term" value="C:ribosome"/>
    <property type="evidence" value="ECO:0007669"/>
    <property type="project" value="UniProtKB-KW"/>
</dbReference>
<keyword evidence="4 6" id="KW-0689">Ribosomal protein</keyword>
<dbReference type="HAMAP" id="MF_01369_B">
    <property type="entry name" value="Ribosomal_uL23_B"/>
    <property type="match status" value="1"/>
</dbReference>
<dbReference type="Gene3D" id="3.30.70.330">
    <property type="match status" value="1"/>
</dbReference>
<comment type="subunit">
    <text evidence="6">Part of the 50S ribosomal subunit. Contacts protein L29, and trigger factor when it is bound to the ribosome.</text>
</comment>
<organism evidence="8 9">
    <name type="scientific">Novibacillus thermophilus</name>
    <dbReference type="NCBI Taxonomy" id="1471761"/>
    <lineage>
        <taxon>Bacteria</taxon>
        <taxon>Bacillati</taxon>
        <taxon>Bacillota</taxon>
        <taxon>Bacilli</taxon>
        <taxon>Bacillales</taxon>
        <taxon>Thermoactinomycetaceae</taxon>
        <taxon>Novibacillus</taxon>
    </lineage>
</organism>
<gene>
    <name evidence="6" type="primary">rplW</name>
    <name evidence="8" type="ORF">B0W44_00690</name>
</gene>
<dbReference type="GO" id="GO:0006412">
    <property type="term" value="P:translation"/>
    <property type="evidence" value="ECO:0007669"/>
    <property type="project" value="UniProtKB-UniRule"/>
</dbReference>
<keyword evidence="9" id="KW-1185">Reference proteome</keyword>
<dbReference type="InterPro" id="IPR012678">
    <property type="entry name" value="Ribosomal_uL23/eL15/eS24_sf"/>
</dbReference>
<evidence type="ECO:0000313" key="8">
    <source>
        <dbReference type="EMBL" id="AQS54530.1"/>
    </source>
</evidence>
<keyword evidence="2 6" id="KW-0699">rRNA-binding</keyword>
<dbReference type="InterPro" id="IPR001014">
    <property type="entry name" value="Ribosomal_uL23_CS"/>
</dbReference>
<dbReference type="GO" id="GO:0019843">
    <property type="term" value="F:rRNA binding"/>
    <property type="evidence" value="ECO:0007669"/>
    <property type="project" value="UniProtKB-UniRule"/>
</dbReference>
<dbReference type="PANTHER" id="PTHR11620">
    <property type="entry name" value="60S RIBOSOMAL PROTEIN L23A"/>
    <property type="match status" value="1"/>
</dbReference>
<dbReference type="FunFam" id="3.30.70.330:FF:000001">
    <property type="entry name" value="50S ribosomal protein L23"/>
    <property type="match status" value="1"/>
</dbReference>
<comment type="similarity">
    <text evidence="1 6 7">Belongs to the universal ribosomal protein uL23 family.</text>
</comment>
<evidence type="ECO:0000256" key="4">
    <source>
        <dbReference type="ARBA" id="ARBA00022980"/>
    </source>
</evidence>
<dbReference type="EMBL" id="CP019699">
    <property type="protein sequence ID" value="AQS54530.1"/>
    <property type="molecule type" value="Genomic_DNA"/>
</dbReference>
<protein>
    <recommendedName>
        <fullName evidence="6">Large ribosomal subunit protein uL23</fullName>
    </recommendedName>
</protein>